<accession>A0A2P2PYS6</accession>
<evidence type="ECO:0000313" key="1">
    <source>
        <dbReference type="EMBL" id="MBX59878.1"/>
    </source>
</evidence>
<protein>
    <submittedName>
        <fullName evidence="1">Uncharacterized protein</fullName>
    </submittedName>
</protein>
<name>A0A2P2PYS6_RHIMU</name>
<dbReference type="AlphaFoldDB" id="A0A2P2PYS6"/>
<proteinExistence type="predicted"/>
<dbReference type="EMBL" id="GGEC01079394">
    <property type="protein sequence ID" value="MBX59878.1"/>
    <property type="molecule type" value="Transcribed_RNA"/>
</dbReference>
<organism evidence="1">
    <name type="scientific">Rhizophora mucronata</name>
    <name type="common">Asiatic mangrove</name>
    <dbReference type="NCBI Taxonomy" id="61149"/>
    <lineage>
        <taxon>Eukaryota</taxon>
        <taxon>Viridiplantae</taxon>
        <taxon>Streptophyta</taxon>
        <taxon>Embryophyta</taxon>
        <taxon>Tracheophyta</taxon>
        <taxon>Spermatophyta</taxon>
        <taxon>Magnoliopsida</taxon>
        <taxon>eudicotyledons</taxon>
        <taxon>Gunneridae</taxon>
        <taxon>Pentapetalae</taxon>
        <taxon>rosids</taxon>
        <taxon>fabids</taxon>
        <taxon>Malpighiales</taxon>
        <taxon>Rhizophoraceae</taxon>
        <taxon>Rhizophora</taxon>
    </lineage>
</organism>
<sequence length="32" mass="3600">MVLCQSISCDILTKLSVSSFLSKIMKYVVLHL</sequence>
<reference evidence="1" key="1">
    <citation type="submission" date="2018-02" db="EMBL/GenBank/DDBJ databases">
        <title>Rhizophora mucronata_Transcriptome.</title>
        <authorList>
            <person name="Meera S.P."/>
            <person name="Sreeshan A."/>
            <person name="Augustine A."/>
        </authorList>
    </citation>
    <scope>NUCLEOTIDE SEQUENCE</scope>
    <source>
        <tissue evidence="1">Leaf</tissue>
    </source>
</reference>